<dbReference type="InterPro" id="IPR050723">
    <property type="entry name" value="CFA/CMAS"/>
</dbReference>
<evidence type="ECO:0000256" key="1">
    <source>
        <dbReference type="ARBA" id="ARBA00010815"/>
    </source>
</evidence>
<keyword evidence="3" id="KW-0808">Transferase</keyword>
<comment type="similarity">
    <text evidence="1">Belongs to the CFA/CMAS family.</text>
</comment>
<dbReference type="InterPro" id="IPR003333">
    <property type="entry name" value="CMAS"/>
</dbReference>
<protein>
    <submittedName>
        <fullName evidence="7">Cyclopropane-fatty-acyl-phospholipid synthase</fullName>
    </submittedName>
</protein>
<dbReference type="Gene3D" id="3.40.50.150">
    <property type="entry name" value="Vaccinia Virus protein VP39"/>
    <property type="match status" value="1"/>
</dbReference>
<dbReference type="OrthoDB" id="9782855at2"/>
<keyword evidence="8" id="KW-1185">Reference proteome</keyword>
<gene>
    <name evidence="7" type="ORF">SAMN05421751_1268</name>
</gene>
<dbReference type="Pfam" id="PF02353">
    <property type="entry name" value="CMAS"/>
    <property type="match status" value="1"/>
</dbReference>
<evidence type="ECO:0000256" key="5">
    <source>
        <dbReference type="ARBA" id="ARBA00023098"/>
    </source>
</evidence>
<dbReference type="SUPFAM" id="SSF53335">
    <property type="entry name" value="S-adenosyl-L-methionine-dependent methyltransferases"/>
    <property type="match status" value="1"/>
</dbReference>
<dbReference type="PIRSF" id="PIRSF003085">
    <property type="entry name" value="CMAS"/>
    <property type="match status" value="1"/>
</dbReference>
<dbReference type="RefSeq" id="WP_104009259.1">
    <property type="nucleotide sequence ID" value="NZ_FNVD01000026.1"/>
</dbReference>
<sequence>MTDTFANPAAAPSRPAILRRSVRSAFLDACASIRQGSLRLTTPEGAVHHFGRGEPQAELILRDWSAVTAMRARGDVGFGEAYVAGLWDSPDIEAVCALALLNLDELGGFDRPRPLMRLALRALDRLLRANSKAGAARNIRAHYDVGNEFYRQWLDMGMHYSSALYAGGETSLEAAQLAKCDRILEKLGPATGSLLEIGCGWGGFAERAAERGHRVTGITISPSQKAHADARLDGRAEIRLQDYRDVSGQFDNIVSIEMIEAVGERYWPTYFGTLKARLKPGGRAVIQAITVPDATFDIYRRGTDFIRHHTFPGGMLLCDAVIALEARRAGLKVVDRFTFGADYSRTLREWNARMQARAGRLADYGFDATALRTWRYYLNACAAAFATGQTDVVQVVLEHG</sequence>
<dbReference type="GO" id="GO:0008168">
    <property type="term" value="F:methyltransferase activity"/>
    <property type="evidence" value="ECO:0007669"/>
    <property type="project" value="UniProtKB-KW"/>
</dbReference>
<evidence type="ECO:0000256" key="2">
    <source>
        <dbReference type="ARBA" id="ARBA00022603"/>
    </source>
</evidence>
<evidence type="ECO:0000313" key="7">
    <source>
        <dbReference type="EMBL" id="SEG29640.1"/>
    </source>
</evidence>
<evidence type="ECO:0000256" key="3">
    <source>
        <dbReference type="ARBA" id="ARBA00022679"/>
    </source>
</evidence>
<dbReference type="GO" id="GO:0032259">
    <property type="term" value="P:methylation"/>
    <property type="evidence" value="ECO:0007669"/>
    <property type="project" value="UniProtKB-KW"/>
</dbReference>
<feature type="active site" evidence="6">
    <location>
        <position position="381"/>
    </location>
</feature>
<name>A0A1H5Z0S2_9RHOB</name>
<dbReference type="PANTHER" id="PTHR43667">
    <property type="entry name" value="CYCLOPROPANE-FATTY-ACYL-PHOSPHOLIPID SYNTHASE"/>
    <property type="match status" value="1"/>
</dbReference>
<dbReference type="CDD" id="cd02440">
    <property type="entry name" value="AdoMet_MTases"/>
    <property type="match status" value="1"/>
</dbReference>
<evidence type="ECO:0000256" key="4">
    <source>
        <dbReference type="ARBA" id="ARBA00022691"/>
    </source>
</evidence>
<reference evidence="7 8" key="1">
    <citation type="submission" date="2016-10" db="EMBL/GenBank/DDBJ databases">
        <authorList>
            <person name="de Groot N.N."/>
        </authorList>
    </citation>
    <scope>NUCLEOTIDE SEQUENCE [LARGE SCALE GENOMIC DNA]</scope>
    <source>
        <strain evidence="7 8">DSM 23413</strain>
    </source>
</reference>
<proteinExistence type="inferred from homology"/>
<organism evidence="7 8">
    <name type="scientific">Jhaorihella thermophila</name>
    <dbReference type="NCBI Taxonomy" id="488547"/>
    <lineage>
        <taxon>Bacteria</taxon>
        <taxon>Pseudomonadati</taxon>
        <taxon>Pseudomonadota</taxon>
        <taxon>Alphaproteobacteria</taxon>
        <taxon>Rhodobacterales</taxon>
        <taxon>Paracoccaceae</taxon>
        <taxon>Jhaorihella</taxon>
    </lineage>
</organism>
<keyword evidence="4" id="KW-0949">S-adenosyl-L-methionine</keyword>
<dbReference type="EMBL" id="FNVD01000026">
    <property type="protein sequence ID" value="SEG29640.1"/>
    <property type="molecule type" value="Genomic_DNA"/>
</dbReference>
<evidence type="ECO:0000256" key="6">
    <source>
        <dbReference type="PIRSR" id="PIRSR003085-1"/>
    </source>
</evidence>
<dbReference type="InterPro" id="IPR029063">
    <property type="entry name" value="SAM-dependent_MTases_sf"/>
</dbReference>
<dbReference type="Proteomes" id="UP000236742">
    <property type="component" value="Unassembled WGS sequence"/>
</dbReference>
<accession>A0A1H5Z0S2</accession>
<dbReference type="AlphaFoldDB" id="A0A1H5Z0S2"/>
<keyword evidence="2" id="KW-0489">Methyltransferase</keyword>
<keyword evidence="5" id="KW-0443">Lipid metabolism</keyword>
<dbReference type="PANTHER" id="PTHR43667:SF2">
    <property type="entry name" value="FATTY ACID C-METHYL TRANSFERASE"/>
    <property type="match status" value="1"/>
</dbReference>
<evidence type="ECO:0000313" key="8">
    <source>
        <dbReference type="Proteomes" id="UP000236742"/>
    </source>
</evidence>
<dbReference type="GO" id="GO:0008610">
    <property type="term" value="P:lipid biosynthetic process"/>
    <property type="evidence" value="ECO:0007669"/>
    <property type="project" value="InterPro"/>
</dbReference>